<proteinExistence type="predicted"/>
<sequence length="95" mass="10969">MSRVGGGTMDVVWLEVQMWTPLRGQLRPFTEVICDAPDPLPTDTTTWQDWAAAYLDVVAAHDDWQAGRYHYSAERRDEGGHTLQVFARGYWEWAR</sequence>
<dbReference type="RefSeq" id="WP_169384400.1">
    <property type="nucleotide sequence ID" value="NZ_JAAXLA010000069.1"/>
</dbReference>
<gene>
    <name evidence="1" type="ORF">HF526_27045</name>
</gene>
<dbReference type="Proteomes" id="UP000820669">
    <property type="component" value="Unassembled WGS sequence"/>
</dbReference>
<reference evidence="1 2" key="1">
    <citation type="submission" date="2020-04" db="EMBL/GenBank/DDBJ databases">
        <authorList>
            <person name="Klaysubun C."/>
            <person name="Duangmal K."/>
            <person name="Lipun K."/>
        </authorList>
    </citation>
    <scope>NUCLEOTIDE SEQUENCE [LARGE SCALE GENOMIC DNA]</scope>
    <source>
        <strain evidence="1 2">K10HN5</strain>
    </source>
</reference>
<organism evidence="1 2">
    <name type="scientific">Pseudonocardia acidicola</name>
    <dbReference type="NCBI Taxonomy" id="2724939"/>
    <lineage>
        <taxon>Bacteria</taxon>
        <taxon>Bacillati</taxon>
        <taxon>Actinomycetota</taxon>
        <taxon>Actinomycetes</taxon>
        <taxon>Pseudonocardiales</taxon>
        <taxon>Pseudonocardiaceae</taxon>
        <taxon>Pseudonocardia</taxon>
    </lineage>
</organism>
<comment type="caution">
    <text evidence="1">The sequence shown here is derived from an EMBL/GenBank/DDBJ whole genome shotgun (WGS) entry which is preliminary data.</text>
</comment>
<accession>A0ABX1SLB6</accession>
<protein>
    <submittedName>
        <fullName evidence="1">Uncharacterized protein</fullName>
    </submittedName>
</protein>
<keyword evidence="2" id="KW-1185">Reference proteome</keyword>
<name>A0ABX1SLB6_9PSEU</name>
<dbReference type="EMBL" id="JAAXLA010000069">
    <property type="protein sequence ID" value="NMI00934.1"/>
    <property type="molecule type" value="Genomic_DNA"/>
</dbReference>
<evidence type="ECO:0000313" key="2">
    <source>
        <dbReference type="Proteomes" id="UP000820669"/>
    </source>
</evidence>
<evidence type="ECO:0000313" key="1">
    <source>
        <dbReference type="EMBL" id="NMI00934.1"/>
    </source>
</evidence>